<accession>A0AAI8VI95</accession>
<reference evidence="1" key="1">
    <citation type="submission" date="2023-10" db="EMBL/GenBank/DDBJ databases">
        <authorList>
            <person name="Hackl T."/>
        </authorList>
    </citation>
    <scope>NUCLEOTIDE SEQUENCE</scope>
</reference>
<protein>
    <submittedName>
        <fullName evidence="1">Uu.00g127910.m01.CDS01</fullName>
    </submittedName>
</protein>
<evidence type="ECO:0000313" key="1">
    <source>
        <dbReference type="EMBL" id="CAJ2505397.1"/>
    </source>
</evidence>
<comment type="caution">
    <text evidence="1">The sequence shown here is derived from an EMBL/GenBank/DDBJ whole genome shotgun (WGS) entry which is preliminary data.</text>
</comment>
<gene>
    <name evidence="1" type="ORF">KHLLAP_LOCUS5865</name>
</gene>
<keyword evidence="2" id="KW-1185">Reference proteome</keyword>
<dbReference type="Proteomes" id="UP001295740">
    <property type="component" value="Unassembled WGS sequence"/>
</dbReference>
<evidence type="ECO:0000313" key="2">
    <source>
        <dbReference type="Proteomes" id="UP001295740"/>
    </source>
</evidence>
<proteinExistence type="predicted"/>
<organism evidence="1 2">
    <name type="scientific">Anthostomella pinea</name>
    <dbReference type="NCBI Taxonomy" id="933095"/>
    <lineage>
        <taxon>Eukaryota</taxon>
        <taxon>Fungi</taxon>
        <taxon>Dikarya</taxon>
        <taxon>Ascomycota</taxon>
        <taxon>Pezizomycotina</taxon>
        <taxon>Sordariomycetes</taxon>
        <taxon>Xylariomycetidae</taxon>
        <taxon>Xylariales</taxon>
        <taxon>Xylariaceae</taxon>
        <taxon>Anthostomella</taxon>
    </lineage>
</organism>
<dbReference type="AlphaFoldDB" id="A0AAI8VI95"/>
<dbReference type="EMBL" id="CAUWAG010000007">
    <property type="protein sequence ID" value="CAJ2505397.1"/>
    <property type="molecule type" value="Genomic_DNA"/>
</dbReference>
<name>A0AAI8VI95_9PEZI</name>
<sequence>MDGPNERPDAKVQFTTAAYPEAIRKLGTRAGFIELWREVVRVIATDKYAPTIKIEEDTAGLRALWQAATDGLVIDSYITDSIGDEENKTARSSWPCIQVAFHNESMTEKKARSVIGRLRYDAFVTLRRKCDDAQKYDGRVVVPFPSYFRLYAKLPNKDRFFIREFAGEKFLEAWGTIDFWDFEKAIRDDEETEAAVATAGKE</sequence>